<dbReference type="SUPFAM" id="SSF51294">
    <property type="entry name" value="Hedgehog/intein (Hint) domain"/>
    <property type="match status" value="1"/>
</dbReference>
<organism evidence="3 4">
    <name type="scientific">Adineta ricciae</name>
    <name type="common">Rotifer</name>
    <dbReference type="NCBI Taxonomy" id="249248"/>
    <lineage>
        <taxon>Eukaryota</taxon>
        <taxon>Metazoa</taxon>
        <taxon>Spiralia</taxon>
        <taxon>Gnathifera</taxon>
        <taxon>Rotifera</taxon>
        <taxon>Eurotatoria</taxon>
        <taxon>Bdelloidea</taxon>
        <taxon>Adinetida</taxon>
        <taxon>Adinetidae</taxon>
        <taxon>Adineta</taxon>
    </lineage>
</organism>
<keyword evidence="1" id="KW-0812">Transmembrane</keyword>
<evidence type="ECO:0000313" key="4">
    <source>
        <dbReference type="Proteomes" id="UP000663828"/>
    </source>
</evidence>
<evidence type="ECO:0000259" key="2">
    <source>
        <dbReference type="SMART" id="SM00306"/>
    </source>
</evidence>
<dbReference type="SMART" id="SM00306">
    <property type="entry name" value="HintN"/>
    <property type="match status" value="1"/>
</dbReference>
<dbReference type="InterPro" id="IPR006141">
    <property type="entry name" value="Intein_N"/>
</dbReference>
<reference evidence="3" key="1">
    <citation type="submission" date="2021-02" db="EMBL/GenBank/DDBJ databases">
        <authorList>
            <person name="Nowell W R."/>
        </authorList>
    </citation>
    <scope>NUCLEOTIDE SEQUENCE</scope>
</reference>
<proteinExistence type="predicted"/>
<protein>
    <recommendedName>
        <fullName evidence="2">Hint domain-containing protein</fullName>
    </recommendedName>
</protein>
<dbReference type="PANTHER" id="PTHR11889:SF31">
    <property type="entry name" value="PROTEIN HEDGEHOG"/>
    <property type="match status" value="1"/>
</dbReference>
<feature type="transmembrane region" description="Helical" evidence="1">
    <location>
        <begin position="21"/>
        <end position="42"/>
    </location>
</feature>
<dbReference type="EMBL" id="CAJNOR010003500">
    <property type="protein sequence ID" value="CAF1419998.1"/>
    <property type="molecule type" value="Genomic_DNA"/>
</dbReference>
<dbReference type="GO" id="GO:0016539">
    <property type="term" value="P:intein-mediated protein splicing"/>
    <property type="evidence" value="ECO:0007669"/>
    <property type="project" value="InterPro"/>
</dbReference>
<dbReference type="Proteomes" id="UP000663828">
    <property type="component" value="Unassembled WGS sequence"/>
</dbReference>
<dbReference type="InterPro" id="IPR003587">
    <property type="entry name" value="Hint_dom_N"/>
</dbReference>
<accession>A0A815MD68</accession>
<evidence type="ECO:0000313" key="3">
    <source>
        <dbReference type="EMBL" id="CAF1419998.1"/>
    </source>
</evidence>
<gene>
    <name evidence="3" type="ORF">XAT740_LOCUS35164</name>
</gene>
<dbReference type="AlphaFoldDB" id="A0A815MD68"/>
<keyword evidence="1" id="KW-1133">Transmembrane helix</keyword>
<dbReference type="InterPro" id="IPR036844">
    <property type="entry name" value="Hint_dom_sf"/>
</dbReference>
<evidence type="ECO:0000256" key="1">
    <source>
        <dbReference type="SAM" id="Phobius"/>
    </source>
</evidence>
<dbReference type="GO" id="GO:0016540">
    <property type="term" value="P:protein autoprocessing"/>
    <property type="evidence" value="ECO:0007669"/>
    <property type="project" value="InterPro"/>
</dbReference>
<keyword evidence="1" id="KW-0472">Membrane</keyword>
<sequence>MDRHFDRRFIGIRRRLSSRHLQTIIQLIVAFVLSVSLIYISIKYVYPSVSTYMIPPTPSTTKKPTTTTTMKTTTRSSFDIGCFFEKSDVTLADGSTRPLDLLQVGDKVLVHHPSGRLQPSSVLTIFHHQRTSVRLLDIYTTDQQHPLRLTPSHSILIRKSHDEQSSFHYDLASNIQIGDFVFSSTFQSLQVTNIQEVLLFNQTISTPLTFEGNVIVNNLIASCYATYSHQFMHLLTTPIRYWYQLGTFPQLNTFIVNAIEFYSKIN</sequence>
<dbReference type="PANTHER" id="PTHR11889">
    <property type="entry name" value="HEDGEHOG"/>
    <property type="match status" value="1"/>
</dbReference>
<dbReference type="CDD" id="cd00081">
    <property type="entry name" value="Hint"/>
    <property type="match status" value="1"/>
</dbReference>
<keyword evidence="4" id="KW-1185">Reference proteome</keyword>
<dbReference type="InterPro" id="IPR050387">
    <property type="entry name" value="Hedgehog_Signaling"/>
</dbReference>
<dbReference type="Gene3D" id="2.170.16.10">
    <property type="entry name" value="Hedgehog/Intein (Hint) domain"/>
    <property type="match status" value="1"/>
</dbReference>
<feature type="domain" description="Hint" evidence="2">
    <location>
        <begin position="80"/>
        <end position="185"/>
    </location>
</feature>
<name>A0A815MD68_ADIRI</name>
<dbReference type="Pfam" id="PF01079">
    <property type="entry name" value="Hint"/>
    <property type="match status" value="1"/>
</dbReference>
<dbReference type="InterPro" id="IPR001767">
    <property type="entry name" value="Hedgehog_Hint"/>
</dbReference>
<comment type="caution">
    <text evidence="3">The sequence shown here is derived from an EMBL/GenBank/DDBJ whole genome shotgun (WGS) entry which is preliminary data.</text>
</comment>
<dbReference type="PROSITE" id="PS50817">
    <property type="entry name" value="INTEIN_N_TER"/>
    <property type="match status" value="1"/>
</dbReference>